<organism evidence="5 6">
    <name type="scientific">Agrobacterium tumefaciens</name>
    <dbReference type="NCBI Taxonomy" id="358"/>
    <lineage>
        <taxon>Bacteria</taxon>
        <taxon>Pseudomonadati</taxon>
        <taxon>Pseudomonadota</taxon>
        <taxon>Alphaproteobacteria</taxon>
        <taxon>Hyphomicrobiales</taxon>
        <taxon>Rhizobiaceae</taxon>
        <taxon>Rhizobium/Agrobacterium group</taxon>
        <taxon>Agrobacterium</taxon>
        <taxon>Agrobacterium tumefaciens complex</taxon>
    </lineage>
</organism>
<dbReference type="Pfam" id="PF00300">
    <property type="entry name" value="His_Phos_1"/>
    <property type="match status" value="1"/>
</dbReference>
<dbReference type="RefSeq" id="WP_080824876.1">
    <property type="nucleotide sequence ID" value="NZ_CP039888.1"/>
</dbReference>
<dbReference type="SMART" id="SM00855">
    <property type="entry name" value="PGAM"/>
    <property type="match status" value="1"/>
</dbReference>
<feature type="binding site" evidence="4">
    <location>
        <position position="63"/>
    </location>
    <ligand>
        <name>substrate</name>
    </ligand>
</feature>
<dbReference type="InterPro" id="IPR029033">
    <property type="entry name" value="His_PPase_superfam"/>
</dbReference>
<reference evidence="5 6" key="1">
    <citation type="submission" date="2019-04" db="EMBL/GenBank/DDBJ databases">
        <title>Complete genome sequence of Agrobacterium tumefaciens CFBP5877.</title>
        <authorList>
            <person name="Huang Y.-Y."/>
            <person name="Chiang H.-Y."/>
            <person name="Chou L."/>
            <person name="Lai E.-M."/>
            <person name="Kuo C.-H."/>
        </authorList>
    </citation>
    <scope>NUCLEOTIDE SEQUENCE [LARGE SCALE GENOMIC DNA]</scope>
    <source>
        <strain evidence="5 6">CFBP5877</strain>
    </source>
</reference>
<dbReference type="SUPFAM" id="SSF53254">
    <property type="entry name" value="Phosphoglycerate mutase-like"/>
    <property type="match status" value="1"/>
</dbReference>
<accession>A0AAE6B9T0</accession>
<dbReference type="CDD" id="cd07067">
    <property type="entry name" value="HP_PGM_like"/>
    <property type="match status" value="1"/>
</dbReference>
<dbReference type="AlphaFoldDB" id="A0AAE6B9T0"/>
<dbReference type="PANTHER" id="PTHR48100">
    <property type="entry name" value="BROAD-SPECIFICITY PHOSPHATASE YOR283W-RELATED"/>
    <property type="match status" value="1"/>
</dbReference>
<keyword evidence="1" id="KW-0324">Glycolysis</keyword>
<evidence type="ECO:0000313" key="6">
    <source>
        <dbReference type="Proteomes" id="UP000298579"/>
    </source>
</evidence>
<keyword evidence="2" id="KW-0413">Isomerase</keyword>
<dbReference type="PIRSF" id="PIRSF000709">
    <property type="entry name" value="6PFK_2-Ptase"/>
    <property type="match status" value="1"/>
</dbReference>
<feature type="active site" description="Proton donor/acceptor" evidence="3">
    <location>
        <position position="87"/>
    </location>
</feature>
<dbReference type="PROSITE" id="PS00175">
    <property type="entry name" value="PG_MUTASE"/>
    <property type="match status" value="1"/>
</dbReference>
<feature type="binding site" evidence="4">
    <location>
        <begin position="8"/>
        <end position="15"/>
    </location>
    <ligand>
        <name>substrate</name>
    </ligand>
</feature>
<dbReference type="Proteomes" id="UP000298579">
    <property type="component" value="Chromosome circular"/>
</dbReference>
<dbReference type="EMBL" id="CP039897">
    <property type="protein sequence ID" value="QCL78983.1"/>
    <property type="molecule type" value="Genomic_DNA"/>
</dbReference>
<dbReference type="InterPro" id="IPR001345">
    <property type="entry name" value="PG/BPGM_mutase_AS"/>
</dbReference>
<dbReference type="PANTHER" id="PTHR48100:SF1">
    <property type="entry name" value="HISTIDINE PHOSPHATASE FAMILY PROTEIN-RELATED"/>
    <property type="match status" value="1"/>
</dbReference>
<feature type="active site" description="Tele-phosphohistidine intermediate" evidence="3">
    <location>
        <position position="9"/>
    </location>
</feature>
<dbReference type="Gene3D" id="3.40.50.1240">
    <property type="entry name" value="Phosphoglycerate mutase-like"/>
    <property type="match status" value="1"/>
</dbReference>
<name>A0AAE6B9T0_AGRTU</name>
<evidence type="ECO:0000256" key="4">
    <source>
        <dbReference type="PIRSR" id="PIRSR613078-2"/>
    </source>
</evidence>
<evidence type="ECO:0000256" key="1">
    <source>
        <dbReference type="ARBA" id="ARBA00023152"/>
    </source>
</evidence>
<dbReference type="InterPro" id="IPR013078">
    <property type="entry name" value="His_Pase_superF_clade-1"/>
</dbReference>
<protein>
    <submittedName>
        <fullName evidence="5">Histidine phosphatase family protein</fullName>
    </submittedName>
</protein>
<dbReference type="GO" id="GO:0005737">
    <property type="term" value="C:cytoplasm"/>
    <property type="evidence" value="ECO:0007669"/>
    <property type="project" value="TreeGrafter"/>
</dbReference>
<evidence type="ECO:0000256" key="3">
    <source>
        <dbReference type="PIRSR" id="PIRSR613078-1"/>
    </source>
</evidence>
<proteinExistence type="predicted"/>
<evidence type="ECO:0000256" key="2">
    <source>
        <dbReference type="ARBA" id="ARBA00023235"/>
    </source>
</evidence>
<gene>
    <name evidence="5" type="ORF">CFBP5877_07805</name>
</gene>
<sequence>MSTIYLLRHGETVWNTLGRFQGQKDSPLTTLGIEQADFVANVLYHELSVDGQSFAMQVSPLGRTRETASRIRRLLSLPSVEDARLMEVTVGSWDGMTRFEIDSEFPGYLDGADAFDWYFKSPDGESFDDACNRAKAWIADIGCPTIAISHGLFGRIIRGVYTGLSKREMLELPVPQDGFYRLHDGAFCLIDGLSRAPTQAPCPTPAPSA</sequence>
<dbReference type="GO" id="GO:0016791">
    <property type="term" value="F:phosphatase activity"/>
    <property type="evidence" value="ECO:0007669"/>
    <property type="project" value="TreeGrafter"/>
</dbReference>
<evidence type="ECO:0000313" key="5">
    <source>
        <dbReference type="EMBL" id="QCL78983.1"/>
    </source>
</evidence>
<dbReference type="InterPro" id="IPR050275">
    <property type="entry name" value="PGM_Phosphatase"/>
</dbReference>